<feature type="region of interest" description="Disordered" evidence="4">
    <location>
        <begin position="1"/>
        <end position="26"/>
    </location>
</feature>
<evidence type="ECO:0000256" key="3">
    <source>
        <dbReference type="PROSITE-ProRule" id="PRU00289"/>
    </source>
</evidence>
<keyword evidence="8" id="KW-1185">Reference proteome</keyword>
<dbReference type="PANTHER" id="PTHR22683">
    <property type="entry name" value="SPORULATION PROTEIN RELATED"/>
    <property type="match status" value="1"/>
</dbReference>
<dbReference type="GO" id="GO:0005524">
    <property type="term" value="F:ATP binding"/>
    <property type="evidence" value="ECO:0007669"/>
    <property type="project" value="UniProtKB-UniRule"/>
</dbReference>
<dbReference type="InterPro" id="IPR027417">
    <property type="entry name" value="P-loop_NTPase"/>
</dbReference>
<sequence length="1479" mass="156987">MTNLRLSVTGPSTTSPDTTSPTASHRDVVVKVSPDTTVAEVAAALDLPSQAFADAPGLLVSESSLRSGAILTDRPSGHRAPSPAHPQTGTGSEGIRLEAVSGPFAGETVLIVPSLIPASGWRIGNADTADLRLNEPFVHAQHATVLPSHHVTARLGDEKGAPVLLVLRPDASEQWPVIVNGQTITEPTAISNEDFFQIGSTIFRLGTVPVADADIHPDGAGFLAFNRASRILPPRTEPVLWLPGDKPASTDRTPMPWIAAIVPVVMAVVLAMVMQRPTMLIMAAASPVMVVGSYLTSQRLAKSRGRRTTTSWRVEAKAAAEQLATITTSQRQAAWHLASNPVKAIDTATLPTARLWERRPSDADAATVRIGVGQQPLHARIENNSAKDESPKPTMSPTPITVDLSQGVLGLAGPAPATASLARSILIETATARSPRESRIVVLCDNRASDQWEWVRWLPHTDGDDSAHTLIGNSDDTRIARLAWLKAVIDTRAALTHTGRNVVFEEHLFVLIDGAQQWRTLPGMIDLLARGPGCGVFVIATDTNPSRLPEETVSVLTIDADDPTMGSLASASQPCPEVLLDALPLPLARTAARSLTPIVHTGGIGDDAATPSSVRLVSLLGIDLDNPAQLLHRWESAPRTTRAIIGADAQGPVAIDLATDGPHGLIAGTTGSGKSAFLQTLVSSLALANRPDALNFLLIDYKGGGAFAQCASLPHTVGMVTNLDGRETQRALASLDAELKRRQTVLADLGVEDAKEAWARDPQTAAARGLARLVLVIDEFAELKLELPDLITGLLRIARVGRSLGVHLLLATQKPSGTITPEMQSNTNLRVSLRVTDKSNSMDVIDAPDAANISSSTPGRGYIRRGAGQAPAIFQSGMVAGRRPGTASALRLLPQVVPVRWDQLGEPVRFPPHTSSSVSTTQDRDDTDLRAIVELVGQAATELGITRNPAPWLAPLPTQLTLADLPNTPEPAHKQDPGLDIILGLEDVPSQQAQRPLNWSITHGSHLMFIGGARSGRTTALRGIVGQIATCEATNVHLYAIDYGNGGLRPAADLPHCGAVVTPLESGRLQRFMTRLLADLATRQNTLAQAGVGDINEQRRLNHPGSPALPFALVLIDGYERVSSDLGIEALAVFKDQLMKLLREGPAAGIRIILAGDRAVLTDKIAGFIDTKYLLPMTDRDDYRLVGIAARELPEHIPAGRIYFGTQPTREAQLAILDAPADGAAQHAALEATVETATRRHHSLGTTTGPRPFRVDVLPASISYAHALNLPVAEPSMSTTGPMIGVGGDELTRYHLDWAITPGFVIAGERGSGRSTALATLVHGFADLTRPVIVIDHRASILTDTARSHGTPVINPASPDAAADLTHYLQTTAPTHRIAVIIDNAETLTDGTLTTALAAANNIDYIVGCQIDDAANTFKGPIAEAKKHRQGLFLWPTSGLSGTQILSLTIPKHHLGRNIPGRAILLSNGEYTSIQVPTP</sequence>
<dbReference type="PROSITE" id="PS50901">
    <property type="entry name" value="FTSK"/>
    <property type="match status" value="2"/>
</dbReference>
<gene>
    <name evidence="7" type="ORF">FHU41_000713</name>
</gene>
<dbReference type="GO" id="GO:0003677">
    <property type="term" value="F:DNA binding"/>
    <property type="evidence" value="ECO:0007669"/>
    <property type="project" value="InterPro"/>
</dbReference>
<reference evidence="7 8" key="1">
    <citation type="submission" date="2020-07" db="EMBL/GenBank/DDBJ databases">
        <title>Sequencing the genomes of 1000 actinobacteria strains.</title>
        <authorList>
            <person name="Klenk H.-P."/>
        </authorList>
    </citation>
    <scope>NUCLEOTIDE SEQUENCE [LARGE SCALE GENOMIC DNA]</scope>
    <source>
        <strain evidence="7 8">DSM 102047</strain>
    </source>
</reference>
<name>A0A7Y9S779_9MICC</name>
<dbReference type="InterPro" id="IPR050206">
    <property type="entry name" value="FtsK/SpoIIIE/SftA"/>
</dbReference>
<dbReference type="SUPFAM" id="SSF49879">
    <property type="entry name" value="SMAD/FHA domain"/>
    <property type="match status" value="1"/>
</dbReference>
<evidence type="ECO:0000256" key="4">
    <source>
        <dbReference type="SAM" id="MobiDB-lite"/>
    </source>
</evidence>
<feature type="region of interest" description="Disordered" evidence="4">
    <location>
        <begin position="70"/>
        <end position="94"/>
    </location>
</feature>
<organism evidence="7 8">
    <name type="scientific">Psychromicrobium silvestre</name>
    <dbReference type="NCBI Taxonomy" id="1645614"/>
    <lineage>
        <taxon>Bacteria</taxon>
        <taxon>Bacillati</taxon>
        <taxon>Actinomycetota</taxon>
        <taxon>Actinomycetes</taxon>
        <taxon>Micrococcales</taxon>
        <taxon>Micrococcaceae</taxon>
        <taxon>Psychromicrobium</taxon>
    </lineage>
</organism>
<evidence type="ECO:0000313" key="7">
    <source>
        <dbReference type="EMBL" id="NYE94492.1"/>
    </source>
</evidence>
<dbReference type="InterPro" id="IPR008984">
    <property type="entry name" value="SMAD_FHA_dom_sf"/>
</dbReference>
<keyword evidence="5" id="KW-0472">Membrane</keyword>
<evidence type="ECO:0000256" key="1">
    <source>
        <dbReference type="ARBA" id="ARBA00022741"/>
    </source>
</evidence>
<keyword evidence="1 3" id="KW-0547">Nucleotide-binding</keyword>
<dbReference type="SMART" id="SM00382">
    <property type="entry name" value="AAA"/>
    <property type="match status" value="3"/>
</dbReference>
<proteinExistence type="predicted"/>
<dbReference type="InterPro" id="IPR002543">
    <property type="entry name" value="FtsK_dom"/>
</dbReference>
<feature type="compositionally biased region" description="Low complexity" evidence="4">
    <location>
        <begin position="7"/>
        <end position="23"/>
    </location>
</feature>
<dbReference type="Gene3D" id="2.60.200.20">
    <property type="match status" value="1"/>
</dbReference>
<dbReference type="Proteomes" id="UP000521748">
    <property type="component" value="Unassembled WGS sequence"/>
</dbReference>
<dbReference type="InterPro" id="IPR003593">
    <property type="entry name" value="AAA+_ATPase"/>
</dbReference>
<feature type="binding site" evidence="3">
    <location>
        <begin position="668"/>
        <end position="675"/>
    </location>
    <ligand>
        <name>ATP</name>
        <dbReference type="ChEBI" id="CHEBI:30616"/>
    </ligand>
</feature>
<feature type="domain" description="FtsK" evidence="6">
    <location>
        <begin position="650"/>
        <end position="842"/>
    </location>
</feature>
<evidence type="ECO:0000259" key="6">
    <source>
        <dbReference type="PROSITE" id="PS50901"/>
    </source>
</evidence>
<dbReference type="SUPFAM" id="SSF52540">
    <property type="entry name" value="P-loop containing nucleoside triphosphate hydrolases"/>
    <property type="match status" value="2"/>
</dbReference>
<keyword evidence="2 3" id="KW-0067">ATP-binding</keyword>
<keyword evidence="5" id="KW-0812">Transmembrane</keyword>
<keyword evidence="5" id="KW-1133">Transmembrane helix</keyword>
<dbReference type="RefSeq" id="WP_179388250.1">
    <property type="nucleotide sequence ID" value="NZ_JACBYQ010000001.1"/>
</dbReference>
<accession>A0A7Y9S779</accession>
<feature type="transmembrane region" description="Helical" evidence="5">
    <location>
        <begin position="255"/>
        <end position="273"/>
    </location>
</feature>
<dbReference type="EMBL" id="JACBYQ010000001">
    <property type="protein sequence ID" value="NYE94492.1"/>
    <property type="molecule type" value="Genomic_DNA"/>
</dbReference>
<feature type="transmembrane region" description="Helical" evidence="5">
    <location>
        <begin position="280"/>
        <end position="297"/>
    </location>
</feature>
<feature type="binding site" evidence="3">
    <location>
        <begin position="1011"/>
        <end position="1018"/>
    </location>
    <ligand>
        <name>ATP</name>
        <dbReference type="ChEBI" id="CHEBI:30616"/>
    </ligand>
</feature>
<evidence type="ECO:0000256" key="2">
    <source>
        <dbReference type="ARBA" id="ARBA00022840"/>
    </source>
</evidence>
<evidence type="ECO:0000256" key="5">
    <source>
        <dbReference type="SAM" id="Phobius"/>
    </source>
</evidence>
<dbReference type="Gene3D" id="3.40.50.300">
    <property type="entry name" value="P-loop containing nucleotide triphosphate hydrolases"/>
    <property type="match status" value="4"/>
</dbReference>
<dbReference type="PANTHER" id="PTHR22683:SF1">
    <property type="entry name" value="TYPE VII SECRETION SYSTEM PROTEIN ESSC"/>
    <property type="match status" value="1"/>
</dbReference>
<dbReference type="Pfam" id="PF01580">
    <property type="entry name" value="FtsK_SpoIIIE"/>
    <property type="match status" value="2"/>
</dbReference>
<comment type="caution">
    <text evidence="7">The sequence shown here is derived from an EMBL/GenBank/DDBJ whole genome shotgun (WGS) entry which is preliminary data.</text>
</comment>
<evidence type="ECO:0000313" key="8">
    <source>
        <dbReference type="Proteomes" id="UP000521748"/>
    </source>
</evidence>
<dbReference type="CDD" id="cd00060">
    <property type="entry name" value="FHA"/>
    <property type="match status" value="1"/>
</dbReference>
<protein>
    <submittedName>
        <fullName evidence="7">S-DNA-T family DNA segregation ATPase FtsK/SpoIIIE</fullName>
    </submittedName>
</protein>
<feature type="domain" description="FtsK" evidence="6">
    <location>
        <begin position="994"/>
        <end position="1184"/>
    </location>
</feature>